<organism evidence="3 4">
    <name type="scientific">Acanthosepion pharaonis</name>
    <name type="common">Pharaoh cuttlefish</name>
    <name type="synonym">Sepia pharaonis</name>
    <dbReference type="NCBI Taxonomy" id="158019"/>
    <lineage>
        <taxon>Eukaryota</taxon>
        <taxon>Metazoa</taxon>
        <taxon>Spiralia</taxon>
        <taxon>Lophotrochozoa</taxon>
        <taxon>Mollusca</taxon>
        <taxon>Cephalopoda</taxon>
        <taxon>Coleoidea</taxon>
        <taxon>Decapodiformes</taxon>
        <taxon>Sepiida</taxon>
        <taxon>Sepiina</taxon>
        <taxon>Sepiidae</taxon>
        <taxon>Acanthosepion</taxon>
    </lineage>
</organism>
<keyword evidence="4" id="KW-1185">Reference proteome</keyword>
<protein>
    <submittedName>
        <fullName evidence="3">Uncharacterized protein</fullName>
    </submittedName>
</protein>
<feature type="transmembrane region" description="Helical" evidence="1">
    <location>
        <begin position="240"/>
        <end position="259"/>
    </location>
</feature>
<reference evidence="3" key="1">
    <citation type="submission" date="2021-01" db="EMBL/GenBank/DDBJ databases">
        <authorList>
            <person name="Li R."/>
            <person name="Bekaert M."/>
        </authorList>
    </citation>
    <scope>NUCLEOTIDE SEQUENCE</scope>
    <source>
        <strain evidence="3">Farmed</strain>
    </source>
</reference>
<feature type="signal peptide" evidence="2">
    <location>
        <begin position="1"/>
        <end position="26"/>
    </location>
</feature>
<keyword evidence="2" id="KW-0732">Signal</keyword>
<evidence type="ECO:0000313" key="3">
    <source>
        <dbReference type="EMBL" id="CAE1242772.1"/>
    </source>
</evidence>
<evidence type="ECO:0000256" key="1">
    <source>
        <dbReference type="SAM" id="Phobius"/>
    </source>
</evidence>
<gene>
    <name evidence="3" type="ORF">SPHA_23455</name>
</gene>
<feature type="transmembrane region" description="Helical" evidence="1">
    <location>
        <begin position="103"/>
        <end position="128"/>
    </location>
</feature>
<dbReference type="Proteomes" id="UP000597762">
    <property type="component" value="Unassembled WGS sequence"/>
</dbReference>
<comment type="caution">
    <text evidence="3">The sequence shown here is derived from an EMBL/GenBank/DDBJ whole genome shotgun (WGS) entry which is preliminary data.</text>
</comment>
<dbReference type="EMBL" id="CAHIKZ030000868">
    <property type="protein sequence ID" value="CAE1242772.1"/>
    <property type="molecule type" value="Genomic_DNA"/>
</dbReference>
<feature type="transmembrane region" description="Helical" evidence="1">
    <location>
        <begin position="206"/>
        <end position="228"/>
    </location>
</feature>
<feature type="transmembrane region" description="Helical" evidence="1">
    <location>
        <begin position="140"/>
        <end position="166"/>
    </location>
</feature>
<accession>A0A812BXD0</accession>
<keyword evidence="1" id="KW-0812">Transmembrane</keyword>
<keyword evidence="1" id="KW-1133">Transmembrane helix</keyword>
<evidence type="ECO:0000256" key="2">
    <source>
        <dbReference type="SAM" id="SignalP"/>
    </source>
</evidence>
<sequence>MVIKRGVLASLRLLVVLRFPGRRVSTARVYVRLAERGIEKKVTDRIHRKLSRVLIFINLHSFNHFFSFSARLSFLTSAILHPLSILLLSSFISHLYSSLCFSFFFFPHIFLGPFSLISSPLSLTSLSYSLINVRRRLFDFLFHLFSFFSFSFLFYIIISGLFSIFISSYPLLRPSPFYSMYFNYNLLFISLVSNSLLLLNFLAYSYYVFLSLTSPISPFISHLFYAFQVCSSLDLIPSRSFIYLPSLFPTISFSFFYCLHHCHH</sequence>
<feature type="transmembrane region" description="Helical" evidence="1">
    <location>
        <begin position="178"/>
        <end position="199"/>
    </location>
</feature>
<feature type="transmembrane region" description="Helical" evidence="1">
    <location>
        <begin position="78"/>
        <end position="97"/>
    </location>
</feature>
<name>A0A812BXD0_ACAPH</name>
<keyword evidence="1" id="KW-0472">Membrane</keyword>
<evidence type="ECO:0000313" key="4">
    <source>
        <dbReference type="Proteomes" id="UP000597762"/>
    </source>
</evidence>
<proteinExistence type="predicted"/>
<feature type="chain" id="PRO_5032977873" evidence="2">
    <location>
        <begin position="27"/>
        <end position="264"/>
    </location>
</feature>
<dbReference type="AlphaFoldDB" id="A0A812BXD0"/>